<feature type="domain" description="Protein arginine N-methyltransferase" evidence="5">
    <location>
        <begin position="281"/>
        <end position="477"/>
    </location>
</feature>
<proteinExistence type="predicted"/>
<dbReference type="AlphaFoldDB" id="A0ABD3PJH7"/>
<dbReference type="GO" id="GO:0008168">
    <property type="term" value="F:methyltransferase activity"/>
    <property type="evidence" value="ECO:0007669"/>
    <property type="project" value="UniProtKB-KW"/>
</dbReference>
<dbReference type="InterPro" id="IPR029063">
    <property type="entry name" value="SAM-dependent_MTases_sf"/>
</dbReference>
<accession>A0ABD3PJH7</accession>
<evidence type="ECO:0000256" key="2">
    <source>
        <dbReference type="ARBA" id="ARBA00022679"/>
    </source>
</evidence>
<dbReference type="Gene3D" id="3.40.50.150">
    <property type="entry name" value="Vaccinia Virus protein VP39"/>
    <property type="match status" value="1"/>
</dbReference>
<name>A0ABD3PJH7_9STRA</name>
<dbReference type="GO" id="GO:0032259">
    <property type="term" value="P:methylation"/>
    <property type="evidence" value="ECO:0007669"/>
    <property type="project" value="UniProtKB-KW"/>
</dbReference>
<evidence type="ECO:0000313" key="7">
    <source>
        <dbReference type="Proteomes" id="UP001516023"/>
    </source>
</evidence>
<dbReference type="PANTHER" id="PTHR11006:SF68">
    <property type="entry name" value="PROTEIN ARGININE N-METHYLTRANSFERASE PRMT10"/>
    <property type="match status" value="1"/>
</dbReference>
<reference evidence="6 7" key="1">
    <citation type="journal article" date="2020" name="G3 (Bethesda)">
        <title>Improved Reference Genome for Cyclotella cryptica CCMP332, a Model for Cell Wall Morphogenesis, Salinity Adaptation, and Lipid Production in Diatoms (Bacillariophyta).</title>
        <authorList>
            <person name="Roberts W.R."/>
            <person name="Downey K.M."/>
            <person name="Ruck E.C."/>
            <person name="Traller J.C."/>
            <person name="Alverson A.J."/>
        </authorList>
    </citation>
    <scope>NUCLEOTIDE SEQUENCE [LARGE SCALE GENOMIC DNA]</scope>
    <source>
        <strain evidence="6 7">CCMP332</strain>
    </source>
</reference>
<evidence type="ECO:0000313" key="6">
    <source>
        <dbReference type="EMBL" id="KAL3788127.1"/>
    </source>
</evidence>
<dbReference type="CDD" id="cd02440">
    <property type="entry name" value="AdoMet_MTases"/>
    <property type="match status" value="1"/>
</dbReference>
<dbReference type="SUPFAM" id="SSF53335">
    <property type="entry name" value="S-adenosyl-L-methionine-dependent methyltransferases"/>
    <property type="match status" value="1"/>
</dbReference>
<evidence type="ECO:0000259" key="5">
    <source>
        <dbReference type="Pfam" id="PF22528"/>
    </source>
</evidence>
<gene>
    <name evidence="6" type="ORF">HJC23_005465</name>
</gene>
<dbReference type="Pfam" id="PF06325">
    <property type="entry name" value="PrmA"/>
    <property type="match status" value="1"/>
</dbReference>
<dbReference type="InterPro" id="IPR025799">
    <property type="entry name" value="Arg_MeTrfase"/>
</dbReference>
<dbReference type="PANTHER" id="PTHR11006">
    <property type="entry name" value="PROTEIN ARGININE N-METHYLTRANSFERASE"/>
    <property type="match status" value="1"/>
</dbReference>
<dbReference type="Gene3D" id="2.70.160.11">
    <property type="entry name" value="Hnrnp arginine n-methyltransferase1"/>
    <property type="match status" value="1"/>
</dbReference>
<protein>
    <recommendedName>
        <fullName evidence="5">Protein arginine N-methyltransferase domain-containing protein</fullName>
    </recommendedName>
</protein>
<keyword evidence="3 4" id="KW-0949">S-adenosyl-L-methionine</keyword>
<keyword evidence="1 4" id="KW-0489">Methyltransferase</keyword>
<dbReference type="Pfam" id="PF22528">
    <property type="entry name" value="PRMT_C"/>
    <property type="match status" value="1"/>
</dbReference>
<sequence>MVICMNSTARVKLARTNKSSFLSLICVIARLSSAHSAFATSKFQVGHRQVHQIQMSSSTASSSASTAGDAAFINKSPTNNIPTFDGDEKAKATDFANYFCAYSQLYHQKQMLTDHNRMAAYHSAICGNADLFKDKIVMDVGTGSGILAVWAAQAGARRVYAVEYTDMAKHARRVVEANGVAHIVTVIQGAVEDIILPKSDWEELGLTPEPNDSPSSTRVVDIILSEWMGYFLLRESMLDSLVRARDTFLKPTTGIMMPSHATMLLAPIFDEEERRAQHNEYAAAMEDWKEFAQTTQNVYGVDMSVLENDFDREQKEYYVLSSRWAELGTGCLLAAPCVVKELDMHVCTVEDARGVGLAMGQDEGSGVPFDFDIEGRRHDDGHGMAGSSVSGFAGWFTVDFKSRSDDAGRDAAPQVPNPAYLSTGPEMGYTHWGQQVFHLPAAIPVLADQTTRIQGTMEMMRTKESARLYNVRYRFTSSRRKAGTAKDEGILMKGEPMELVYQIP</sequence>
<comment type="caution">
    <text evidence="6">The sequence shown here is derived from an EMBL/GenBank/DDBJ whole genome shotgun (WGS) entry which is preliminary data.</text>
</comment>
<dbReference type="PROSITE" id="PS51678">
    <property type="entry name" value="SAM_MT_PRMT"/>
    <property type="match status" value="1"/>
</dbReference>
<dbReference type="EMBL" id="JABMIG020000161">
    <property type="protein sequence ID" value="KAL3788127.1"/>
    <property type="molecule type" value="Genomic_DNA"/>
</dbReference>
<evidence type="ECO:0000256" key="4">
    <source>
        <dbReference type="PROSITE-ProRule" id="PRU01015"/>
    </source>
</evidence>
<dbReference type="InterPro" id="IPR055135">
    <property type="entry name" value="PRMT_dom"/>
</dbReference>
<evidence type="ECO:0000256" key="1">
    <source>
        <dbReference type="ARBA" id="ARBA00022603"/>
    </source>
</evidence>
<evidence type="ECO:0000256" key="3">
    <source>
        <dbReference type="ARBA" id="ARBA00022691"/>
    </source>
</evidence>
<keyword evidence="2 4" id="KW-0808">Transferase</keyword>
<dbReference type="Proteomes" id="UP001516023">
    <property type="component" value="Unassembled WGS sequence"/>
</dbReference>
<organism evidence="6 7">
    <name type="scientific">Cyclotella cryptica</name>
    <dbReference type="NCBI Taxonomy" id="29204"/>
    <lineage>
        <taxon>Eukaryota</taxon>
        <taxon>Sar</taxon>
        <taxon>Stramenopiles</taxon>
        <taxon>Ochrophyta</taxon>
        <taxon>Bacillariophyta</taxon>
        <taxon>Coscinodiscophyceae</taxon>
        <taxon>Thalassiosirophycidae</taxon>
        <taxon>Stephanodiscales</taxon>
        <taxon>Stephanodiscaceae</taxon>
        <taxon>Cyclotella</taxon>
    </lineage>
</organism>
<keyword evidence="7" id="KW-1185">Reference proteome</keyword>